<evidence type="ECO:0000313" key="2">
    <source>
        <dbReference type="EMBL" id="CAL1370045.1"/>
    </source>
</evidence>
<organism evidence="2 3">
    <name type="scientific">Linum trigynum</name>
    <dbReference type="NCBI Taxonomy" id="586398"/>
    <lineage>
        <taxon>Eukaryota</taxon>
        <taxon>Viridiplantae</taxon>
        <taxon>Streptophyta</taxon>
        <taxon>Embryophyta</taxon>
        <taxon>Tracheophyta</taxon>
        <taxon>Spermatophyta</taxon>
        <taxon>Magnoliopsida</taxon>
        <taxon>eudicotyledons</taxon>
        <taxon>Gunneridae</taxon>
        <taxon>Pentapetalae</taxon>
        <taxon>rosids</taxon>
        <taxon>fabids</taxon>
        <taxon>Malpighiales</taxon>
        <taxon>Linaceae</taxon>
        <taxon>Linum</taxon>
    </lineage>
</organism>
<evidence type="ECO:0000313" key="3">
    <source>
        <dbReference type="Proteomes" id="UP001497516"/>
    </source>
</evidence>
<name>A0AAV2DAC4_9ROSI</name>
<feature type="region of interest" description="Disordered" evidence="1">
    <location>
        <begin position="1"/>
        <end position="40"/>
    </location>
</feature>
<keyword evidence="3" id="KW-1185">Reference proteome</keyword>
<accession>A0AAV2DAC4</accession>
<dbReference type="Proteomes" id="UP001497516">
    <property type="component" value="Chromosome 2"/>
</dbReference>
<dbReference type="AlphaFoldDB" id="A0AAV2DAC4"/>
<reference evidence="2 3" key="1">
    <citation type="submission" date="2024-04" db="EMBL/GenBank/DDBJ databases">
        <authorList>
            <person name="Fracassetti M."/>
        </authorList>
    </citation>
    <scope>NUCLEOTIDE SEQUENCE [LARGE SCALE GENOMIC DNA]</scope>
</reference>
<evidence type="ECO:0000256" key="1">
    <source>
        <dbReference type="SAM" id="MobiDB-lite"/>
    </source>
</evidence>
<dbReference type="EMBL" id="OZ034815">
    <property type="protein sequence ID" value="CAL1370045.1"/>
    <property type="molecule type" value="Genomic_DNA"/>
</dbReference>
<protein>
    <submittedName>
        <fullName evidence="2">Uncharacterized protein</fullName>
    </submittedName>
</protein>
<feature type="compositionally biased region" description="Basic residues" evidence="1">
    <location>
        <begin position="1"/>
        <end position="12"/>
    </location>
</feature>
<proteinExistence type="predicted"/>
<sequence>MPRRRRQRRMRAAHGGGGLERDRSGGRRGGGGHAREVRKERWEVSSSAVVENGVVEESVDLGGLTIPDLMMGFLLLLLEMGE</sequence>
<gene>
    <name evidence="2" type="ORF">LTRI10_LOCUS12334</name>
</gene>